<sequence length="206" mass="23886">MSILIAGRNGFIGNLLVTNLKQYDWIYIERNDNHYLNEKFVLEKDFLYDEILLDYDTFLLTIGSGNFKYFLDMTEDELNKTYNDNFNKPFIYLQAVSKYFKKRGKGNIIVINSLSAINANRYGSTYCSFKSALSMLVKVIRKELKKNNIKISQIYLPPINSPMTDMLPEKIDSGCLDKKEVLSIINNSIINCNNKDIIVKTKLKCR</sequence>
<dbReference type="Pfam" id="PF00106">
    <property type="entry name" value="adh_short"/>
    <property type="match status" value="1"/>
</dbReference>
<dbReference type="AlphaFoldDB" id="A0A660SDJ3"/>
<evidence type="ECO:0000256" key="1">
    <source>
        <dbReference type="ARBA" id="ARBA00006484"/>
    </source>
</evidence>
<dbReference type="InterPro" id="IPR036291">
    <property type="entry name" value="NAD(P)-bd_dom_sf"/>
</dbReference>
<evidence type="ECO:0000313" key="3">
    <source>
        <dbReference type="Proteomes" id="UP000271125"/>
    </source>
</evidence>
<dbReference type="EMBL" id="QNBD01000255">
    <property type="protein sequence ID" value="RKX68622.1"/>
    <property type="molecule type" value="Genomic_DNA"/>
</dbReference>
<dbReference type="PANTHER" id="PTHR42879">
    <property type="entry name" value="3-OXOACYL-(ACYL-CARRIER-PROTEIN) REDUCTASE"/>
    <property type="match status" value="1"/>
</dbReference>
<dbReference type="InterPro" id="IPR002347">
    <property type="entry name" value="SDR_fam"/>
</dbReference>
<comment type="caution">
    <text evidence="2">The sequence shown here is derived from an EMBL/GenBank/DDBJ whole genome shotgun (WGS) entry which is preliminary data.</text>
</comment>
<dbReference type="Gene3D" id="3.40.50.720">
    <property type="entry name" value="NAD(P)-binding Rossmann-like Domain"/>
    <property type="match status" value="1"/>
</dbReference>
<reference evidence="2 3" key="1">
    <citation type="submission" date="2018-06" db="EMBL/GenBank/DDBJ databases">
        <title>Extensive metabolic versatility and redundancy in microbially diverse, dynamic hydrothermal sediments.</title>
        <authorList>
            <person name="Dombrowski N."/>
            <person name="Teske A."/>
            <person name="Baker B.J."/>
        </authorList>
    </citation>
    <scope>NUCLEOTIDE SEQUENCE [LARGE SCALE GENOMIC DNA]</scope>
    <source>
        <strain evidence="2">B10_G13</strain>
    </source>
</reference>
<accession>A0A660SDJ3</accession>
<gene>
    <name evidence="2" type="ORF">DRP43_05350</name>
</gene>
<protein>
    <recommendedName>
        <fullName evidence="4">Short-chain dehydrogenase</fullName>
    </recommendedName>
</protein>
<dbReference type="PANTHER" id="PTHR42879:SF2">
    <property type="entry name" value="3-OXOACYL-[ACYL-CARRIER-PROTEIN] REDUCTASE FABG"/>
    <property type="match status" value="1"/>
</dbReference>
<proteinExistence type="inferred from homology"/>
<comment type="similarity">
    <text evidence="1">Belongs to the short-chain dehydrogenases/reductases (SDR) family.</text>
</comment>
<dbReference type="SUPFAM" id="SSF51735">
    <property type="entry name" value="NAD(P)-binding Rossmann-fold domains"/>
    <property type="match status" value="1"/>
</dbReference>
<organism evidence="2 3">
    <name type="scientific">candidate division TA06 bacterium</name>
    <dbReference type="NCBI Taxonomy" id="2250710"/>
    <lineage>
        <taxon>Bacteria</taxon>
        <taxon>Bacteria division TA06</taxon>
    </lineage>
</organism>
<dbReference type="InterPro" id="IPR050259">
    <property type="entry name" value="SDR"/>
</dbReference>
<dbReference type="Proteomes" id="UP000271125">
    <property type="component" value="Unassembled WGS sequence"/>
</dbReference>
<evidence type="ECO:0000313" key="2">
    <source>
        <dbReference type="EMBL" id="RKX68622.1"/>
    </source>
</evidence>
<name>A0A660SDJ3_UNCT6</name>
<evidence type="ECO:0008006" key="4">
    <source>
        <dbReference type="Google" id="ProtNLM"/>
    </source>
</evidence>
<dbReference type="CDD" id="cd05233">
    <property type="entry name" value="SDR_c"/>
    <property type="match status" value="1"/>
</dbReference>